<sequence>MNFIIDRFIKHLSTMKRCSYVRNNNLPKDFHKSFSSKEDLCKQIFQQRYNIKMEKVRPLFLKFEETRGRLEFDGFNRDVQTKVGRGLAFEYNGPQHYFKNYQNKYSSAQLRTIYRHDQLKKNYCKHHGIALITIPYNVNKSQIVDYIHKRMTALFDI</sequence>
<proteinExistence type="predicted"/>
<evidence type="ECO:0000313" key="1">
    <source>
        <dbReference type="EMBL" id="QIQ08635.1"/>
    </source>
</evidence>
<accession>A0A6G9HDK3</accession>
<name>A0A6G9HDK3_9VIRU</name>
<dbReference type="EMBL" id="MN604017">
    <property type="protein sequence ID" value="QIQ08635.1"/>
    <property type="molecule type" value="Genomic_DNA"/>
</dbReference>
<organism evidence="1">
    <name type="scientific">Panulirus argus virus 1</name>
    <dbReference type="NCBI Taxonomy" id="380624"/>
    <lineage>
        <taxon>Viruses</taxon>
    </lineage>
</organism>
<gene>
    <name evidence="1" type="primary">ORF17</name>
</gene>
<reference evidence="1" key="1">
    <citation type="journal article" date="2020" name="MBio">
        <title>A New Family of DNA Viruses Causing Disease in Crustaceans from Diverse Aquatic Biomes.</title>
        <authorList>
            <person name="Subramaniam K."/>
            <person name="Behringer D.C."/>
            <person name="Bojko J."/>
            <person name="Yutin N."/>
            <person name="Clark A.S."/>
            <person name="Bateman K.S."/>
            <person name="van Aerle R."/>
            <person name="Bass D."/>
            <person name="Kerr R.C."/>
            <person name="Koonin E.V."/>
            <person name="Stentiford G.D."/>
            <person name="Waltzek T.B."/>
        </authorList>
    </citation>
    <scope>NUCLEOTIDE SEQUENCE</scope>
</reference>
<protein>
    <submittedName>
        <fullName evidence="1">Restriction-fold (UvrB-like) nuclease</fullName>
    </submittedName>
</protein>